<gene>
    <name evidence="4" type="ORF">NYR54_09070</name>
</gene>
<evidence type="ECO:0000259" key="3">
    <source>
        <dbReference type="Pfam" id="PF07331"/>
    </source>
</evidence>
<evidence type="ECO:0000313" key="4">
    <source>
        <dbReference type="EMBL" id="MCT8990439.1"/>
    </source>
</evidence>
<feature type="transmembrane region" description="Helical" evidence="2">
    <location>
        <begin position="37"/>
        <end position="58"/>
    </location>
</feature>
<accession>A0A9X3AZX8</accession>
<feature type="transmembrane region" description="Helical" evidence="2">
    <location>
        <begin position="70"/>
        <end position="88"/>
    </location>
</feature>
<keyword evidence="2" id="KW-0472">Membrane</keyword>
<proteinExistence type="predicted"/>
<keyword evidence="2" id="KW-0812">Transmembrane</keyword>
<reference evidence="4" key="1">
    <citation type="submission" date="2022-08" db="EMBL/GenBank/DDBJ databases">
        <title>Chelativorans sichuanense sp. nov., a paraffin oil-degrading bacterium isolated from a mixture of oil-based drill cuttings and paddy soil.</title>
        <authorList>
            <person name="Yu J."/>
            <person name="Liu H."/>
            <person name="Chen Q."/>
        </authorList>
    </citation>
    <scope>NUCLEOTIDE SEQUENCE</scope>
    <source>
        <strain evidence="4">SCAU 2101</strain>
    </source>
</reference>
<feature type="region of interest" description="Disordered" evidence="1">
    <location>
        <begin position="1"/>
        <end position="28"/>
    </location>
</feature>
<feature type="domain" description="DUF1468" evidence="3">
    <location>
        <begin position="39"/>
        <end position="177"/>
    </location>
</feature>
<dbReference type="EMBL" id="JAODNV010000009">
    <property type="protein sequence ID" value="MCT8990439.1"/>
    <property type="molecule type" value="Genomic_DNA"/>
</dbReference>
<keyword evidence="5" id="KW-1185">Reference proteome</keyword>
<name>A0A9X3AZX8_9HYPH</name>
<organism evidence="4 5">
    <name type="scientific">Chelativorans petroleitrophicus</name>
    <dbReference type="NCBI Taxonomy" id="2975484"/>
    <lineage>
        <taxon>Bacteria</taxon>
        <taxon>Pseudomonadati</taxon>
        <taxon>Pseudomonadota</taxon>
        <taxon>Alphaproteobacteria</taxon>
        <taxon>Hyphomicrobiales</taxon>
        <taxon>Phyllobacteriaceae</taxon>
        <taxon>Chelativorans</taxon>
    </lineage>
</organism>
<dbReference type="Proteomes" id="UP001149009">
    <property type="component" value="Unassembled WGS sequence"/>
</dbReference>
<evidence type="ECO:0000256" key="1">
    <source>
        <dbReference type="SAM" id="MobiDB-lite"/>
    </source>
</evidence>
<dbReference type="Pfam" id="PF07331">
    <property type="entry name" value="TctB"/>
    <property type="match status" value="1"/>
</dbReference>
<dbReference type="InterPro" id="IPR009936">
    <property type="entry name" value="DUF1468"/>
</dbReference>
<feature type="transmembrane region" description="Helical" evidence="2">
    <location>
        <begin position="131"/>
        <end position="148"/>
    </location>
</feature>
<protein>
    <submittedName>
        <fullName evidence="4">Tripartite tricarboxylate transporter TctB family protein</fullName>
    </submittedName>
</protein>
<evidence type="ECO:0000256" key="2">
    <source>
        <dbReference type="SAM" id="Phobius"/>
    </source>
</evidence>
<feature type="transmembrane region" description="Helical" evidence="2">
    <location>
        <begin position="155"/>
        <end position="173"/>
    </location>
</feature>
<sequence>MIEPQKLASTSGGTDVSPGEPAAEPDYSAKPSRTLEIAIAVVALVLSVAALVLSRDIVLRMGGGGIDPKWWPTMLSCCGIALSLVLLLQAFLSTSSHRGDLLAIERRGWTRMIVSLTLSAVYVFAWSRFGYVVPTIIFTGALLWVFGLRSWKGLVIFPVAVAIFIYGLFHLLLRVPL</sequence>
<evidence type="ECO:0000313" key="5">
    <source>
        <dbReference type="Proteomes" id="UP001149009"/>
    </source>
</evidence>
<comment type="caution">
    <text evidence="4">The sequence shown here is derived from an EMBL/GenBank/DDBJ whole genome shotgun (WGS) entry which is preliminary data.</text>
</comment>
<dbReference type="AlphaFoldDB" id="A0A9X3AZX8"/>
<keyword evidence="2" id="KW-1133">Transmembrane helix</keyword>
<dbReference type="RefSeq" id="WP_261515314.1">
    <property type="nucleotide sequence ID" value="NZ_JAODNV010000009.1"/>
</dbReference>